<sequence length="301" mass="32577">MVRTPISVRTRLLCGGALLLQLVLGLGLTFNASAQDCQVCHTAAADEAVHAVFMTAHGRLDGGGTAACQSCHGASPEHAAKPGSNPPEYSFGPRWAMPVETANAACLTCHRDDGQLFWLGSEHEQEETRCTDCHQLHVNQDPVLTPAGELDNCLQCHSRVEAQMRLPSRHPILEGKTSCSDCHNPHGSSTDAALREPTLNDQCYTCHEETRGPYLWEHPPVTEDCSLCHESHGSVHDQLLTTRGPFLCQQCHSAAFHPSLANTGSTPSNRSSNQNMLGKNCLNCHSQVHGSNHPSGSRLTR</sequence>
<protein>
    <submittedName>
        <fullName evidence="5">DmsE family decaheme c-type cytochrome</fullName>
    </submittedName>
</protein>
<dbReference type="NCBIfam" id="TIGR03508">
    <property type="entry name" value="decahem_SO"/>
    <property type="match status" value="1"/>
</dbReference>
<feature type="domain" description="Doubled CXXCH motif" evidence="3">
    <location>
        <begin position="218"/>
        <end position="254"/>
    </location>
</feature>
<dbReference type="Gene3D" id="1.10.1130.10">
    <property type="entry name" value="Flavocytochrome C3, Chain A"/>
    <property type="match status" value="1"/>
</dbReference>
<evidence type="ECO:0000256" key="1">
    <source>
        <dbReference type="ARBA" id="ARBA00022729"/>
    </source>
</evidence>
<dbReference type="InterPro" id="IPR053875">
    <property type="entry name" value="Cytochrom_c_NrfB-like_dom"/>
</dbReference>
<dbReference type="Pfam" id="PF09699">
    <property type="entry name" value="Paired_CXXCH_1"/>
    <property type="match status" value="2"/>
</dbReference>
<dbReference type="PANTHER" id="PTHR35038">
    <property type="entry name" value="DISSIMILATORY SULFITE REDUCTASE SIRA"/>
    <property type="match status" value="1"/>
</dbReference>
<dbReference type="InterPro" id="IPR051829">
    <property type="entry name" value="Multiheme_Cytochr_ET"/>
</dbReference>
<dbReference type="SUPFAM" id="SSF48695">
    <property type="entry name" value="Multiheme cytochromes"/>
    <property type="match status" value="1"/>
</dbReference>
<name>A0ABT3TJN5_9GAMM</name>
<reference evidence="5" key="1">
    <citation type="submission" date="2019-02" db="EMBL/GenBank/DDBJ databases">
        <authorList>
            <person name="Li S.-H."/>
        </authorList>
    </citation>
    <scope>NUCLEOTIDE SEQUENCE</scope>
    <source>
        <strain evidence="5">IMCC14734</strain>
    </source>
</reference>
<evidence type="ECO:0000313" key="5">
    <source>
        <dbReference type="EMBL" id="MCX2982527.1"/>
    </source>
</evidence>
<proteinExistence type="predicted"/>
<dbReference type="NCBIfam" id="TIGR01905">
    <property type="entry name" value="paired_CXXCH_1"/>
    <property type="match status" value="2"/>
</dbReference>
<evidence type="ECO:0000259" key="3">
    <source>
        <dbReference type="Pfam" id="PF09699"/>
    </source>
</evidence>
<dbReference type="Gene3D" id="3.90.10.10">
    <property type="entry name" value="Cytochrome C3"/>
    <property type="match status" value="2"/>
</dbReference>
<gene>
    <name evidence="5" type="ORF">EYC98_16820</name>
</gene>
<keyword evidence="6" id="KW-1185">Reference proteome</keyword>
<dbReference type="Proteomes" id="UP001143362">
    <property type="component" value="Unassembled WGS sequence"/>
</dbReference>
<feature type="domain" description="Doubled CXXCH motif" evidence="3">
    <location>
        <begin position="171"/>
        <end position="211"/>
    </location>
</feature>
<accession>A0ABT3TJN5</accession>
<dbReference type="PANTHER" id="PTHR35038:SF6">
    <property type="entry name" value="SURFACE LOCALIZED DECAHEME CYTOCHROME C LIPOPROTEIN"/>
    <property type="match status" value="1"/>
</dbReference>
<dbReference type="Pfam" id="PF22678">
    <property type="entry name" value="Cytochrom_c_NrfB-like"/>
    <property type="match status" value="1"/>
</dbReference>
<feature type="chain" id="PRO_5046114419" evidence="2">
    <location>
        <begin position="35"/>
        <end position="301"/>
    </location>
</feature>
<keyword evidence="1 2" id="KW-0732">Signal</keyword>
<organism evidence="5 6">
    <name type="scientific">Candidatus Litorirhabdus singularis</name>
    <dbReference type="NCBI Taxonomy" id="2518993"/>
    <lineage>
        <taxon>Bacteria</taxon>
        <taxon>Pseudomonadati</taxon>
        <taxon>Pseudomonadota</taxon>
        <taxon>Gammaproteobacteria</taxon>
        <taxon>Cellvibrionales</taxon>
        <taxon>Halieaceae</taxon>
        <taxon>Candidatus Litorirhabdus</taxon>
    </lineage>
</organism>
<dbReference type="InterPro" id="IPR010177">
    <property type="entry name" value="Paired_CXXCH_1"/>
</dbReference>
<evidence type="ECO:0000259" key="4">
    <source>
        <dbReference type="Pfam" id="PF22678"/>
    </source>
</evidence>
<dbReference type="EMBL" id="SHNN01000003">
    <property type="protein sequence ID" value="MCX2982527.1"/>
    <property type="molecule type" value="Genomic_DNA"/>
</dbReference>
<comment type="caution">
    <text evidence="5">The sequence shown here is derived from an EMBL/GenBank/DDBJ whole genome shotgun (WGS) entry which is preliminary data.</text>
</comment>
<evidence type="ECO:0000256" key="2">
    <source>
        <dbReference type="SAM" id="SignalP"/>
    </source>
</evidence>
<feature type="signal peptide" evidence="2">
    <location>
        <begin position="1"/>
        <end position="34"/>
    </location>
</feature>
<evidence type="ECO:0000313" key="6">
    <source>
        <dbReference type="Proteomes" id="UP001143362"/>
    </source>
</evidence>
<dbReference type="InterPro" id="IPR036280">
    <property type="entry name" value="Multihaem_cyt_sf"/>
</dbReference>
<feature type="domain" description="Cytochrome c-type protein NrfB-like" evidence="4">
    <location>
        <begin position="68"/>
        <end position="144"/>
    </location>
</feature>
<dbReference type="InterPro" id="IPR020015">
    <property type="entry name" value="Decahaem_cyt-c_DmsE"/>
</dbReference>